<evidence type="ECO:0000313" key="1">
    <source>
        <dbReference type="EMBL" id="CAG8842422.1"/>
    </source>
</evidence>
<name>A0ACA9SLQ3_9GLOM</name>
<dbReference type="EMBL" id="CAJVQC010134170">
    <property type="protein sequence ID" value="CAG8842422.1"/>
    <property type="molecule type" value="Genomic_DNA"/>
</dbReference>
<feature type="non-terminal residue" evidence="1">
    <location>
        <position position="1"/>
    </location>
</feature>
<protein>
    <submittedName>
        <fullName evidence="1">16737_t:CDS:1</fullName>
    </submittedName>
</protein>
<accession>A0ACA9SLQ3</accession>
<proteinExistence type="predicted"/>
<organism evidence="1 2">
    <name type="scientific">Racocetra persica</name>
    <dbReference type="NCBI Taxonomy" id="160502"/>
    <lineage>
        <taxon>Eukaryota</taxon>
        <taxon>Fungi</taxon>
        <taxon>Fungi incertae sedis</taxon>
        <taxon>Mucoromycota</taxon>
        <taxon>Glomeromycotina</taxon>
        <taxon>Glomeromycetes</taxon>
        <taxon>Diversisporales</taxon>
        <taxon>Gigasporaceae</taxon>
        <taxon>Racocetra</taxon>
    </lineage>
</organism>
<keyword evidence="2" id="KW-1185">Reference proteome</keyword>
<comment type="caution">
    <text evidence="1">The sequence shown here is derived from an EMBL/GenBank/DDBJ whole genome shotgun (WGS) entry which is preliminary data.</text>
</comment>
<sequence>QEKNENKDDVLSNNLLDISQEKRLESLLENLVNHGEKLKSSV</sequence>
<feature type="non-terminal residue" evidence="1">
    <location>
        <position position="42"/>
    </location>
</feature>
<evidence type="ECO:0000313" key="2">
    <source>
        <dbReference type="Proteomes" id="UP000789920"/>
    </source>
</evidence>
<dbReference type="Proteomes" id="UP000789920">
    <property type="component" value="Unassembled WGS sequence"/>
</dbReference>
<gene>
    <name evidence="1" type="ORF">RPERSI_LOCUS32314</name>
</gene>
<reference evidence="1" key="1">
    <citation type="submission" date="2021-06" db="EMBL/GenBank/DDBJ databases">
        <authorList>
            <person name="Kallberg Y."/>
            <person name="Tangrot J."/>
            <person name="Rosling A."/>
        </authorList>
    </citation>
    <scope>NUCLEOTIDE SEQUENCE</scope>
    <source>
        <strain evidence="1">MA461A</strain>
    </source>
</reference>